<keyword evidence="3" id="KW-1185">Reference proteome</keyword>
<accession>A0A7K1LSW6</accession>
<sequence length="130" mass="14576">MKIYKILIYSTLLILFSFNSNAQTEINQKKTSDSLIQGKFEFELYFAEWGGRMKNGSCDVIIEGNKITVLQNEKTVLTGGKILAEGFLLKHESGRWIIANKDSDKNAEEIGGCSGGPIPIDLEKKIIEWC</sequence>
<protein>
    <recommendedName>
        <fullName evidence="4">DUF4369 domain-containing protein</fullName>
    </recommendedName>
</protein>
<gene>
    <name evidence="2" type="ORF">FLP08_15140</name>
</gene>
<dbReference type="OrthoDB" id="672868at2"/>
<reference evidence="2 3" key="1">
    <citation type="submission" date="2019-07" db="EMBL/GenBank/DDBJ databases">
        <title>Gramella aestuarii sp. nov., isolated from a tidal flat, and emended description of Gramella echinicola.</title>
        <authorList>
            <person name="Liu L."/>
        </authorList>
    </citation>
    <scope>NUCLEOTIDE SEQUENCE [LARGE SCALE GENOMIC DNA]</scope>
    <source>
        <strain evidence="2 3">BS12</strain>
    </source>
</reference>
<comment type="caution">
    <text evidence="2">The sequence shown here is derived from an EMBL/GenBank/DDBJ whole genome shotgun (WGS) entry which is preliminary data.</text>
</comment>
<organism evidence="2 3">
    <name type="scientific">Christiangramia aestuarii</name>
    <dbReference type="NCBI Taxonomy" id="1028746"/>
    <lineage>
        <taxon>Bacteria</taxon>
        <taxon>Pseudomonadati</taxon>
        <taxon>Bacteroidota</taxon>
        <taxon>Flavobacteriia</taxon>
        <taxon>Flavobacteriales</taxon>
        <taxon>Flavobacteriaceae</taxon>
        <taxon>Christiangramia</taxon>
    </lineage>
</organism>
<dbReference type="EMBL" id="VJVW01000011">
    <property type="protein sequence ID" value="MUP43914.1"/>
    <property type="molecule type" value="Genomic_DNA"/>
</dbReference>
<evidence type="ECO:0008006" key="4">
    <source>
        <dbReference type="Google" id="ProtNLM"/>
    </source>
</evidence>
<dbReference type="Proteomes" id="UP000460416">
    <property type="component" value="Unassembled WGS sequence"/>
</dbReference>
<evidence type="ECO:0000313" key="2">
    <source>
        <dbReference type="EMBL" id="MUP43914.1"/>
    </source>
</evidence>
<keyword evidence="1" id="KW-0732">Signal</keyword>
<evidence type="ECO:0000313" key="3">
    <source>
        <dbReference type="Proteomes" id="UP000460416"/>
    </source>
</evidence>
<feature type="signal peptide" evidence="1">
    <location>
        <begin position="1"/>
        <end position="22"/>
    </location>
</feature>
<evidence type="ECO:0000256" key="1">
    <source>
        <dbReference type="SAM" id="SignalP"/>
    </source>
</evidence>
<dbReference type="AlphaFoldDB" id="A0A7K1LSW6"/>
<dbReference type="RefSeq" id="WP_156278003.1">
    <property type="nucleotide sequence ID" value="NZ_BAABGI010000008.1"/>
</dbReference>
<name>A0A7K1LSW6_9FLAO</name>
<feature type="chain" id="PRO_5029477361" description="DUF4369 domain-containing protein" evidence="1">
    <location>
        <begin position="23"/>
        <end position="130"/>
    </location>
</feature>
<proteinExistence type="predicted"/>